<keyword evidence="2" id="KW-1185">Reference proteome</keyword>
<evidence type="ECO:0000313" key="1">
    <source>
        <dbReference type="EMBL" id="GBP58869.1"/>
    </source>
</evidence>
<gene>
    <name evidence="1" type="ORF">EVAR_50526_1</name>
</gene>
<proteinExistence type="predicted"/>
<dbReference type="AlphaFoldDB" id="A0A4C1X933"/>
<protein>
    <submittedName>
        <fullName evidence="1">Uncharacterized protein</fullName>
    </submittedName>
</protein>
<name>A0A4C1X933_EUMVA</name>
<reference evidence="1 2" key="1">
    <citation type="journal article" date="2019" name="Commun. Biol.">
        <title>The bagworm genome reveals a unique fibroin gene that provides high tensile strength.</title>
        <authorList>
            <person name="Kono N."/>
            <person name="Nakamura H."/>
            <person name="Ohtoshi R."/>
            <person name="Tomita M."/>
            <person name="Numata K."/>
            <person name="Arakawa K."/>
        </authorList>
    </citation>
    <scope>NUCLEOTIDE SEQUENCE [LARGE SCALE GENOMIC DNA]</scope>
</reference>
<comment type="caution">
    <text evidence="1">The sequence shown here is derived from an EMBL/GenBank/DDBJ whole genome shotgun (WGS) entry which is preliminary data.</text>
</comment>
<accession>A0A4C1X933</accession>
<evidence type="ECO:0000313" key="2">
    <source>
        <dbReference type="Proteomes" id="UP000299102"/>
    </source>
</evidence>
<dbReference type="EMBL" id="BGZK01000746">
    <property type="protein sequence ID" value="GBP58869.1"/>
    <property type="molecule type" value="Genomic_DNA"/>
</dbReference>
<dbReference type="Proteomes" id="UP000299102">
    <property type="component" value="Unassembled WGS sequence"/>
</dbReference>
<organism evidence="1 2">
    <name type="scientific">Eumeta variegata</name>
    <name type="common">Bagworm moth</name>
    <name type="synonym">Eumeta japonica</name>
    <dbReference type="NCBI Taxonomy" id="151549"/>
    <lineage>
        <taxon>Eukaryota</taxon>
        <taxon>Metazoa</taxon>
        <taxon>Ecdysozoa</taxon>
        <taxon>Arthropoda</taxon>
        <taxon>Hexapoda</taxon>
        <taxon>Insecta</taxon>
        <taxon>Pterygota</taxon>
        <taxon>Neoptera</taxon>
        <taxon>Endopterygota</taxon>
        <taxon>Lepidoptera</taxon>
        <taxon>Glossata</taxon>
        <taxon>Ditrysia</taxon>
        <taxon>Tineoidea</taxon>
        <taxon>Psychidae</taxon>
        <taxon>Oiketicinae</taxon>
        <taxon>Eumeta</taxon>
    </lineage>
</organism>
<sequence>MHPPIPHAPTPKNKNSVQFVTPTLNMNNTVGPGASISSSPVYHQSSPAPTSARRRVLMSANGRPCVRLLVAVGAYVIRVAPICHKIIFLGFSRTGIGQRQHEYVPTTVIHRSDWRELLSSSDLICVGRRAAHAPISPDPDVVSTNRSKLVYLLSLYP</sequence>